<dbReference type="RefSeq" id="XP_012177845.1">
    <property type="nucleotide sequence ID" value="XM_012322455.1"/>
</dbReference>
<dbReference type="InParanoid" id="J4HRT4"/>
<organism evidence="1 2">
    <name type="scientific">Fibroporia radiculosa</name>
    <dbReference type="NCBI Taxonomy" id="599839"/>
    <lineage>
        <taxon>Eukaryota</taxon>
        <taxon>Fungi</taxon>
        <taxon>Dikarya</taxon>
        <taxon>Basidiomycota</taxon>
        <taxon>Agaricomycotina</taxon>
        <taxon>Agaricomycetes</taxon>
        <taxon>Polyporales</taxon>
        <taxon>Fibroporiaceae</taxon>
        <taxon>Fibroporia</taxon>
    </lineage>
</organism>
<reference evidence="1 2" key="1">
    <citation type="journal article" date="2012" name="Appl. Environ. Microbiol.">
        <title>Short-read sequencing for genomic analysis of the brown rot fungus Fibroporia radiculosa.</title>
        <authorList>
            <person name="Tang J.D."/>
            <person name="Perkins A.D."/>
            <person name="Sonstegard T.S."/>
            <person name="Schroeder S.G."/>
            <person name="Burgess S.C."/>
            <person name="Diehl S.V."/>
        </authorList>
    </citation>
    <scope>NUCLEOTIDE SEQUENCE [LARGE SCALE GENOMIC DNA]</scope>
    <source>
        <strain evidence="1 2">TFFH 294</strain>
    </source>
</reference>
<dbReference type="EMBL" id="HE796890">
    <property type="protein sequence ID" value="CCL98562.1"/>
    <property type="molecule type" value="Genomic_DNA"/>
</dbReference>
<proteinExistence type="predicted"/>
<sequence length="115" mass="12743">MSVNPYVINYFSNDGRRQMSTFIDPSSKGQFIQYLTGLSSLQNGDWYELSSSTIVDDAISRTGQLGGVVYNLPVRLSLTSQYVRSSIPSSPFPIVFSGTKKSNKTLEKMDFIGRG</sequence>
<protein>
    <submittedName>
        <fullName evidence="1">Uncharacterized protein</fullName>
    </submittedName>
</protein>
<dbReference type="Proteomes" id="UP000006352">
    <property type="component" value="Unassembled WGS sequence"/>
</dbReference>
<dbReference type="OrthoDB" id="3275666at2759"/>
<dbReference type="HOGENOM" id="CLU_2109059_0_0_1"/>
<accession>J4HRT4</accession>
<name>J4HRT4_9APHY</name>
<keyword evidence="2" id="KW-1185">Reference proteome</keyword>
<dbReference type="GeneID" id="24093473"/>
<gene>
    <name evidence="1" type="ORF">FIBRA_00562</name>
</gene>
<evidence type="ECO:0000313" key="2">
    <source>
        <dbReference type="Proteomes" id="UP000006352"/>
    </source>
</evidence>
<dbReference type="AlphaFoldDB" id="J4HRT4"/>
<evidence type="ECO:0000313" key="1">
    <source>
        <dbReference type="EMBL" id="CCL98562.1"/>
    </source>
</evidence>